<dbReference type="InterPro" id="IPR014729">
    <property type="entry name" value="Rossmann-like_a/b/a_fold"/>
</dbReference>
<dbReference type="Pfam" id="PF00582">
    <property type="entry name" value="Usp"/>
    <property type="match status" value="1"/>
</dbReference>
<dbReference type="Gene3D" id="3.40.50.620">
    <property type="entry name" value="HUPs"/>
    <property type="match status" value="1"/>
</dbReference>
<protein>
    <submittedName>
        <fullName evidence="3">Universal stress protein</fullName>
    </submittedName>
</protein>
<evidence type="ECO:0000313" key="4">
    <source>
        <dbReference type="Proteomes" id="UP000324104"/>
    </source>
</evidence>
<dbReference type="Proteomes" id="UP000324104">
    <property type="component" value="Unassembled WGS sequence"/>
</dbReference>
<dbReference type="PANTHER" id="PTHR46268:SF27">
    <property type="entry name" value="UNIVERSAL STRESS PROTEIN RV2623"/>
    <property type="match status" value="1"/>
</dbReference>
<dbReference type="InterPro" id="IPR006016">
    <property type="entry name" value="UspA"/>
</dbReference>
<dbReference type="RefSeq" id="WP_149079496.1">
    <property type="nucleotide sequence ID" value="NZ_VTAW01000001.1"/>
</dbReference>
<evidence type="ECO:0000259" key="2">
    <source>
        <dbReference type="Pfam" id="PF00582"/>
    </source>
</evidence>
<proteinExistence type="inferred from homology"/>
<evidence type="ECO:0000256" key="1">
    <source>
        <dbReference type="ARBA" id="ARBA00008791"/>
    </source>
</evidence>
<sequence length="157" mass="17086">MHLAVERRPVTPPDQVLVPTLARPRESEALAYALETFPDADVTLLAVVTPLGAPLSEGGVLERDEQRTEAARERAESVLESTAESIDDRAAIDRVRVEVVAGRPGTVVPRYTDEEGVDHVVMYGHERRSTGLTRRLLGRGVAATVVERTASPVTVIR</sequence>
<reference evidence="3 4" key="1">
    <citation type="submission" date="2019-08" db="EMBL/GenBank/DDBJ databases">
        <title>Archaea genome.</title>
        <authorList>
            <person name="Kajale S."/>
            <person name="Shouche Y."/>
            <person name="Deshpande N."/>
            <person name="Sharma A."/>
        </authorList>
    </citation>
    <scope>NUCLEOTIDE SEQUENCE [LARGE SCALE GENOMIC DNA]</scope>
    <source>
        <strain evidence="3 4">ESP3B_9</strain>
    </source>
</reference>
<accession>A0A5D5APE0</accession>
<dbReference type="PANTHER" id="PTHR46268">
    <property type="entry name" value="STRESS RESPONSE PROTEIN NHAX"/>
    <property type="match status" value="1"/>
</dbReference>
<gene>
    <name evidence="3" type="ORF">FYC77_00220</name>
</gene>
<name>A0A5D5APE0_9EURY</name>
<dbReference type="AlphaFoldDB" id="A0A5D5APE0"/>
<feature type="domain" description="UspA" evidence="2">
    <location>
        <begin position="15"/>
        <end position="157"/>
    </location>
</feature>
<dbReference type="SUPFAM" id="SSF52402">
    <property type="entry name" value="Adenine nucleotide alpha hydrolases-like"/>
    <property type="match status" value="1"/>
</dbReference>
<comment type="caution">
    <text evidence="3">The sequence shown here is derived from an EMBL/GenBank/DDBJ whole genome shotgun (WGS) entry which is preliminary data.</text>
</comment>
<evidence type="ECO:0000313" key="3">
    <source>
        <dbReference type="EMBL" id="TYT63689.1"/>
    </source>
</evidence>
<organism evidence="3 4">
    <name type="scientific">Natrialba swarupiae</name>
    <dbReference type="NCBI Taxonomy" id="2448032"/>
    <lineage>
        <taxon>Archaea</taxon>
        <taxon>Methanobacteriati</taxon>
        <taxon>Methanobacteriota</taxon>
        <taxon>Stenosarchaea group</taxon>
        <taxon>Halobacteria</taxon>
        <taxon>Halobacteriales</taxon>
        <taxon>Natrialbaceae</taxon>
        <taxon>Natrialba</taxon>
    </lineage>
</organism>
<dbReference type="EMBL" id="VTAW01000001">
    <property type="protein sequence ID" value="TYT63689.1"/>
    <property type="molecule type" value="Genomic_DNA"/>
</dbReference>
<keyword evidence="4" id="KW-1185">Reference proteome</keyword>
<comment type="similarity">
    <text evidence="1">Belongs to the universal stress protein A family.</text>
</comment>